<evidence type="ECO:0000313" key="7">
    <source>
        <dbReference type="EMBL" id="AZP36294.1"/>
    </source>
</evidence>
<dbReference type="Pfam" id="PF16320">
    <property type="entry name" value="Ribosomal_L12_N"/>
    <property type="match status" value="1"/>
</dbReference>
<protein>
    <recommendedName>
        <fullName evidence="4">Large ribosomal subunit protein bL12</fullName>
    </recommendedName>
</protein>
<dbReference type="EMBL" id="CP026513">
    <property type="protein sequence ID" value="AZP36294.1"/>
    <property type="molecule type" value="Genomic_DNA"/>
</dbReference>
<comment type="similarity">
    <text evidence="1 4">Belongs to the bacterial ribosomal protein bL12 family.</text>
</comment>
<proteinExistence type="inferred from homology"/>
<dbReference type="GO" id="GO:0006412">
    <property type="term" value="P:translation"/>
    <property type="evidence" value="ECO:0007669"/>
    <property type="project" value="UniProtKB-UniRule"/>
</dbReference>
<dbReference type="InterPro" id="IPR008932">
    <property type="entry name" value="Ribosomal_bL12_oligo"/>
</dbReference>
<dbReference type="KEGG" id="aade:C3B56_00188"/>
<feature type="domain" description="Large ribosomal subunit protein bL12 C-terminal" evidence="5">
    <location>
        <begin position="57"/>
        <end position="123"/>
    </location>
</feature>
<dbReference type="GO" id="GO:0003735">
    <property type="term" value="F:structural constituent of ribosome"/>
    <property type="evidence" value="ECO:0007669"/>
    <property type="project" value="InterPro"/>
</dbReference>
<dbReference type="InterPro" id="IPR036235">
    <property type="entry name" value="Ribosomal_bL12_oligo_N_sf"/>
</dbReference>
<dbReference type="Gene3D" id="3.30.1390.10">
    <property type="match status" value="1"/>
</dbReference>
<dbReference type="CDD" id="cd00387">
    <property type="entry name" value="Ribosomal_L7_L12"/>
    <property type="match status" value="1"/>
</dbReference>
<dbReference type="OrthoDB" id="9811748at2"/>
<evidence type="ECO:0000256" key="3">
    <source>
        <dbReference type="ARBA" id="ARBA00023274"/>
    </source>
</evidence>
<name>A0A3S9J7P6_9ENTR</name>
<dbReference type="FunFam" id="3.30.1390.10:FF:000001">
    <property type="entry name" value="50S ribosomal protein L7/L12"/>
    <property type="match status" value="1"/>
</dbReference>
<keyword evidence="3 4" id="KW-0687">Ribonucleoprotein</keyword>
<comment type="subunit">
    <text evidence="4">Homodimer. Part of the ribosomal stalk of the 50S ribosomal subunit. Forms a multimeric L10(L12)X complex, where L10 forms an elongated spine to which 2 to 4 L12 dimers bind in a sequential fashion. Binds GTP-bound translation factors.</text>
</comment>
<evidence type="ECO:0000313" key="8">
    <source>
        <dbReference type="Proteomes" id="UP000274458"/>
    </source>
</evidence>
<dbReference type="HAMAP" id="MF_00368">
    <property type="entry name" value="Ribosomal_bL12"/>
    <property type="match status" value="1"/>
</dbReference>
<evidence type="ECO:0000256" key="2">
    <source>
        <dbReference type="ARBA" id="ARBA00022980"/>
    </source>
</evidence>
<gene>
    <name evidence="4 7" type="primary">rplL</name>
    <name evidence="7" type="ORF">C3B56_00188</name>
</gene>
<dbReference type="InterPro" id="IPR000206">
    <property type="entry name" value="Ribosomal_bL12"/>
</dbReference>
<dbReference type="GO" id="GO:0022625">
    <property type="term" value="C:cytosolic large ribosomal subunit"/>
    <property type="evidence" value="ECO:0007669"/>
    <property type="project" value="TreeGrafter"/>
</dbReference>
<comment type="function">
    <text evidence="4">Forms part of the ribosomal stalk which helps the ribosome interact with GTP-bound translation factors. Is thus essential for accurate translation.</text>
</comment>
<dbReference type="PANTHER" id="PTHR45987:SF4">
    <property type="entry name" value="LARGE RIBOSOMAL SUBUNIT PROTEIN BL12M"/>
    <property type="match status" value="1"/>
</dbReference>
<evidence type="ECO:0000256" key="4">
    <source>
        <dbReference type="HAMAP-Rule" id="MF_00368"/>
    </source>
</evidence>
<dbReference type="GO" id="GO:0003729">
    <property type="term" value="F:mRNA binding"/>
    <property type="evidence" value="ECO:0007669"/>
    <property type="project" value="TreeGrafter"/>
</dbReference>
<dbReference type="NCBIfam" id="TIGR00855">
    <property type="entry name" value="L12"/>
    <property type="match status" value="1"/>
</dbReference>
<keyword evidence="8" id="KW-1185">Reference proteome</keyword>
<keyword evidence="2 4" id="KW-0689">Ribosomal protein</keyword>
<dbReference type="PANTHER" id="PTHR45987">
    <property type="entry name" value="39S RIBOSOMAL PROTEIN L12"/>
    <property type="match status" value="1"/>
</dbReference>
<dbReference type="AlphaFoldDB" id="A0A3S9J7P6"/>
<dbReference type="InterPro" id="IPR014719">
    <property type="entry name" value="Ribosomal_bL12_C/ClpS-like"/>
</dbReference>
<dbReference type="Gene3D" id="1.20.5.710">
    <property type="entry name" value="Single helix bin"/>
    <property type="match status" value="1"/>
</dbReference>
<dbReference type="Pfam" id="PF00542">
    <property type="entry name" value="Ribosomal_L12"/>
    <property type="match status" value="1"/>
</dbReference>
<evidence type="ECO:0000256" key="1">
    <source>
        <dbReference type="ARBA" id="ARBA00007197"/>
    </source>
</evidence>
<dbReference type="Proteomes" id="UP000274458">
    <property type="component" value="Chromosome"/>
</dbReference>
<evidence type="ECO:0000259" key="5">
    <source>
        <dbReference type="Pfam" id="PF00542"/>
    </source>
</evidence>
<dbReference type="SUPFAM" id="SSF54736">
    <property type="entry name" value="ClpS-like"/>
    <property type="match status" value="1"/>
</dbReference>
<reference evidence="7 8" key="1">
    <citation type="journal article" date="2018" name="Genome Biol. Evol.">
        <title>Partnering With a Pest: Genomes of Hemlock Woolly Adelgid Symbionts Reveal Atypical Nutritional Provisioning Patterns in Dual-Obligate Bacteria.</title>
        <authorList>
            <person name="Weglarz K.M."/>
            <person name="Havill N.P."/>
            <person name="Burke G.R."/>
            <person name="von Dohlen C.D."/>
        </authorList>
    </citation>
    <scope>NUCLEOTIDE SEQUENCE [LARGE SCALE GENOMIC DNA]</scope>
    <source>
        <strain evidence="7">ENA</strain>
    </source>
</reference>
<organism evidence="7 8">
    <name type="scientific">Candidatus Annandia adelgestsuga</name>
    <dbReference type="NCBI Taxonomy" id="1302411"/>
    <lineage>
        <taxon>Bacteria</taxon>
        <taxon>Pseudomonadati</taxon>
        <taxon>Pseudomonadota</taxon>
        <taxon>Gammaproteobacteria</taxon>
        <taxon>Enterobacterales</taxon>
        <taxon>Enterobacteriaceae</taxon>
        <taxon>Candidatus Annandia</taxon>
    </lineage>
</organism>
<accession>A0A3S9J7P6</accession>
<dbReference type="InterPro" id="IPR013823">
    <property type="entry name" value="Ribosomal_bL12_C"/>
</dbReference>
<sequence>MSFNKEKIIETISNMSVKDILDLIKKIEKKFNISPSEYANNKTNNIETKVIKKKTEFKIILKSIGKNRISVIKAIRSITSLGLKESKNLVESAPVLVKENINEKECQKIKKILEEVGAEIEIK</sequence>
<dbReference type="SUPFAM" id="SSF48300">
    <property type="entry name" value="Ribosomal protein L7/12, oligomerisation (N-terminal) domain"/>
    <property type="match status" value="1"/>
</dbReference>
<dbReference type="RefSeq" id="WP_126071561.1">
    <property type="nucleotide sequence ID" value="NZ_CP026513.1"/>
</dbReference>
<feature type="domain" description="Large ribosomal subunit protein bL12 oligomerization" evidence="6">
    <location>
        <begin position="5"/>
        <end position="34"/>
    </location>
</feature>
<evidence type="ECO:0000259" key="6">
    <source>
        <dbReference type="Pfam" id="PF16320"/>
    </source>
</evidence>